<sequence>METLNMVVVSGDIKGKMRWEALQQRGMYEVSHKKRNGAYVNDEAWKKNLEVLDLSENPYLVSEIPEDIGELDMEQTMCQSTLIRKFESEARLGQVAEALYCKISPGDHCPHYEVPEVKCWFQTKLQDSPQVPKNELVSPQGCKGEISCTILKLLG</sequence>
<reference evidence="1 2" key="2">
    <citation type="journal article" date="2017" name="Front. Plant Sci.">
        <title>Gene Classification and Mining of Molecular Markers Useful in Red Clover (Trifolium pratense) Breeding.</title>
        <authorList>
            <person name="Istvanek J."/>
            <person name="Dluhosova J."/>
            <person name="Dluhos P."/>
            <person name="Patkova L."/>
            <person name="Nedelnik J."/>
            <person name="Repkova J."/>
        </authorList>
    </citation>
    <scope>NUCLEOTIDE SEQUENCE [LARGE SCALE GENOMIC DNA]</scope>
    <source>
        <strain evidence="2">cv. Tatra</strain>
        <tissue evidence="1">Young leaves</tissue>
    </source>
</reference>
<evidence type="ECO:0000313" key="2">
    <source>
        <dbReference type="Proteomes" id="UP000236291"/>
    </source>
</evidence>
<evidence type="ECO:0000313" key="1">
    <source>
        <dbReference type="EMBL" id="PNY02270.1"/>
    </source>
</evidence>
<dbReference type="AlphaFoldDB" id="A0A2K3NGW4"/>
<reference evidence="1 2" key="1">
    <citation type="journal article" date="2014" name="Am. J. Bot.">
        <title>Genome assembly and annotation for red clover (Trifolium pratense; Fabaceae).</title>
        <authorList>
            <person name="Istvanek J."/>
            <person name="Jaros M."/>
            <person name="Krenek A."/>
            <person name="Repkova J."/>
        </authorList>
    </citation>
    <scope>NUCLEOTIDE SEQUENCE [LARGE SCALE GENOMIC DNA]</scope>
    <source>
        <strain evidence="2">cv. Tatra</strain>
        <tissue evidence="1">Young leaves</tissue>
    </source>
</reference>
<proteinExistence type="predicted"/>
<name>A0A2K3NGW4_TRIPR</name>
<dbReference type="Proteomes" id="UP000236291">
    <property type="component" value="Unassembled WGS sequence"/>
</dbReference>
<comment type="caution">
    <text evidence="1">The sequence shown here is derived from an EMBL/GenBank/DDBJ whole genome shotgun (WGS) entry which is preliminary data.</text>
</comment>
<organism evidence="1 2">
    <name type="scientific">Trifolium pratense</name>
    <name type="common">Red clover</name>
    <dbReference type="NCBI Taxonomy" id="57577"/>
    <lineage>
        <taxon>Eukaryota</taxon>
        <taxon>Viridiplantae</taxon>
        <taxon>Streptophyta</taxon>
        <taxon>Embryophyta</taxon>
        <taxon>Tracheophyta</taxon>
        <taxon>Spermatophyta</taxon>
        <taxon>Magnoliopsida</taxon>
        <taxon>eudicotyledons</taxon>
        <taxon>Gunneridae</taxon>
        <taxon>Pentapetalae</taxon>
        <taxon>rosids</taxon>
        <taxon>fabids</taxon>
        <taxon>Fabales</taxon>
        <taxon>Fabaceae</taxon>
        <taxon>Papilionoideae</taxon>
        <taxon>50 kb inversion clade</taxon>
        <taxon>NPAAA clade</taxon>
        <taxon>Hologalegina</taxon>
        <taxon>IRL clade</taxon>
        <taxon>Trifolieae</taxon>
        <taxon>Trifolium</taxon>
    </lineage>
</organism>
<accession>A0A2K3NGW4</accession>
<protein>
    <submittedName>
        <fullName evidence="1">Uncharacterized protein</fullName>
    </submittedName>
</protein>
<gene>
    <name evidence="1" type="ORF">L195_g025575</name>
</gene>
<dbReference type="EMBL" id="ASHM01021130">
    <property type="protein sequence ID" value="PNY02270.1"/>
    <property type="molecule type" value="Genomic_DNA"/>
</dbReference>